<accession>A0A1H5F314</accession>
<dbReference type="OrthoDB" id="4730062at2"/>
<dbReference type="RefSeq" id="WP_083396008.1">
    <property type="nucleotide sequence ID" value="NZ_FNSV01000008.1"/>
</dbReference>
<gene>
    <name evidence="1" type="ORF">SAMN04490239_9483</name>
</gene>
<proteinExistence type="predicted"/>
<name>A0A1H5F314_9NOCA</name>
<evidence type="ECO:0000313" key="1">
    <source>
        <dbReference type="EMBL" id="SED97752.1"/>
    </source>
</evidence>
<dbReference type="EMBL" id="FNSV01000008">
    <property type="protein sequence ID" value="SED97752.1"/>
    <property type="molecule type" value="Genomic_DNA"/>
</dbReference>
<protein>
    <submittedName>
        <fullName evidence="1">Uncharacterized protein</fullName>
    </submittedName>
</protein>
<dbReference type="Proteomes" id="UP000183561">
    <property type="component" value="Unassembled WGS sequence"/>
</dbReference>
<sequence length="239" mass="25580">MSVDVAVVENAIVSSGGGAAVSAPVGGVFPADGVFVEVREGEGWTAGWLVADRTDVAGLSVHSVAEDKRVVSVALVPLSPDAPVWEGRVCPDQVVVASVQRPVPVFWERVAGSLAAAMVSRRETATLRERLEGAHADHMKWIDAVATSAHQWADENNLCSEFDRFMEDHDLPPRSREFTVEALVTITTKVSVSVSARSEEVAEGEVDGEVLARALGRRIGGFRRHGLDLREYTVAGVQA</sequence>
<keyword evidence="2" id="KW-1185">Reference proteome</keyword>
<organism evidence="1 2">
    <name type="scientific">Rhodococcus koreensis</name>
    <dbReference type="NCBI Taxonomy" id="99653"/>
    <lineage>
        <taxon>Bacteria</taxon>
        <taxon>Bacillati</taxon>
        <taxon>Actinomycetota</taxon>
        <taxon>Actinomycetes</taxon>
        <taxon>Mycobacteriales</taxon>
        <taxon>Nocardiaceae</taxon>
        <taxon>Rhodococcus</taxon>
    </lineage>
</organism>
<evidence type="ECO:0000313" key="2">
    <source>
        <dbReference type="Proteomes" id="UP000183561"/>
    </source>
</evidence>
<dbReference type="AlphaFoldDB" id="A0A1H5F314"/>
<reference evidence="2" key="1">
    <citation type="submission" date="2016-10" db="EMBL/GenBank/DDBJ databases">
        <authorList>
            <person name="Varghese N."/>
            <person name="Submissions S."/>
        </authorList>
    </citation>
    <scope>NUCLEOTIDE SEQUENCE [LARGE SCALE GENOMIC DNA]</scope>
    <source>
        <strain evidence="2">DSM 44498</strain>
    </source>
</reference>